<organism evidence="1 2">
    <name type="scientific">Forsythia ovata</name>
    <dbReference type="NCBI Taxonomy" id="205694"/>
    <lineage>
        <taxon>Eukaryota</taxon>
        <taxon>Viridiplantae</taxon>
        <taxon>Streptophyta</taxon>
        <taxon>Embryophyta</taxon>
        <taxon>Tracheophyta</taxon>
        <taxon>Spermatophyta</taxon>
        <taxon>Magnoliopsida</taxon>
        <taxon>eudicotyledons</taxon>
        <taxon>Gunneridae</taxon>
        <taxon>Pentapetalae</taxon>
        <taxon>asterids</taxon>
        <taxon>lamiids</taxon>
        <taxon>Lamiales</taxon>
        <taxon>Oleaceae</taxon>
        <taxon>Forsythieae</taxon>
        <taxon>Forsythia</taxon>
    </lineage>
</organism>
<protein>
    <submittedName>
        <fullName evidence="1">Uncharacterized protein</fullName>
    </submittedName>
</protein>
<evidence type="ECO:0000313" key="1">
    <source>
        <dbReference type="EMBL" id="KAL2557383.1"/>
    </source>
</evidence>
<dbReference type="AlphaFoldDB" id="A0ABD1X5Y0"/>
<name>A0ABD1X5Y0_9LAMI</name>
<sequence length="106" mass="11872">MTKTCLLWPKDAHNVTDEALQAVGSFCLLFELLALYSYGQLTENQDSEFCTEGTHGAEKDSNGLTQNILQLVPPLHSRQKDGMTFAEFSRETTKHYYGSSGLQPNR</sequence>
<comment type="caution">
    <text evidence="1">The sequence shown here is derived from an EMBL/GenBank/DDBJ whole genome shotgun (WGS) entry which is preliminary data.</text>
</comment>
<accession>A0ABD1X5Y0</accession>
<reference evidence="2" key="1">
    <citation type="submission" date="2024-07" db="EMBL/GenBank/DDBJ databases">
        <title>Two chromosome-level genome assemblies of Korean endemic species Abeliophyllum distichum and Forsythia ovata (Oleaceae).</title>
        <authorList>
            <person name="Jang H."/>
        </authorList>
    </citation>
    <scope>NUCLEOTIDE SEQUENCE [LARGE SCALE GENOMIC DNA]</scope>
</reference>
<dbReference type="PANTHER" id="PTHR48253">
    <property type="match status" value="1"/>
</dbReference>
<gene>
    <name evidence="1" type="ORF">Fot_02122</name>
</gene>
<dbReference type="Proteomes" id="UP001604277">
    <property type="component" value="Unassembled WGS sequence"/>
</dbReference>
<dbReference type="PANTHER" id="PTHR48253:SF2">
    <property type="entry name" value="ISOPENICILLIN N SYNTHASE-LIKE FE(2+) 2OG DIOXYGENASE DOMAIN-CONTAINING PROTEIN"/>
    <property type="match status" value="1"/>
</dbReference>
<dbReference type="EMBL" id="JBFOLJ010000001">
    <property type="protein sequence ID" value="KAL2557383.1"/>
    <property type="molecule type" value="Genomic_DNA"/>
</dbReference>
<keyword evidence="2" id="KW-1185">Reference proteome</keyword>
<proteinExistence type="predicted"/>
<evidence type="ECO:0000313" key="2">
    <source>
        <dbReference type="Proteomes" id="UP001604277"/>
    </source>
</evidence>